<keyword evidence="1" id="KW-0812">Transmembrane</keyword>
<dbReference type="Pfam" id="PF13676">
    <property type="entry name" value="TIR_2"/>
    <property type="match status" value="1"/>
</dbReference>
<feature type="domain" description="TIR" evidence="2">
    <location>
        <begin position="6"/>
        <end position="138"/>
    </location>
</feature>
<evidence type="ECO:0000259" key="2">
    <source>
        <dbReference type="PROSITE" id="PS50104"/>
    </source>
</evidence>
<dbReference type="RefSeq" id="WP_049782891.1">
    <property type="nucleotide sequence ID" value="NZ_JADNHN010000014.1"/>
</dbReference>
<keyword evidence="3" id="KW-0675">Receptor</keyword>
<comment type="caution">
    <text evidence="3">The sequence shown here is derived from an EMBL/GenBank/DDBJ whole genome shotgun (WGS) entry which is preliminary data.</text>
</comment>
<dbReference type="SUPFAM" id="SSF52200">
    <property type="entry name" value="Toll/Interleukin receptor TIR domain"/>
    <property type="match status" value="1"/>
</dbReference>
<feature type="transmembrane region" description="Helical" evidence="1">
    <location>
        <begin position="188"/>
        <end position="208"/>
    </location>
</feature>
<organism evidence="3 4">
    <name type="scientific">Odoribacter splanchnicus</name>
    <dbReference type="NCBI Taxonomy" id="28118"/>
    <lineage>
        <taxon>Bacteria</taxon>
        <taxon>Pseudomonadati</taxon>
        <taxon>Bacteroidota</taxon>
        <taxon>Bacteroidia</taxon>
        <taxon>Bacteroidales</taxon>
        <taxon>Odoribacteraceae</taxon>
        <taxon>Odoribacter</taxon>
    </lineage>
</organism>
<keyword evidence="1" id="KW-1133">Transmembrane helix</keyword>
<accession>A0A413IDF9</accession>
<dbReference type="Gene3D" id="3.40.50.10140">
    <property type="entry name" value="Toll/interleukin-1 receptor homology (TIR) domain"/>
    <property type="match status" value="1"/>
</dbReference>
<dbReference type="InterPro" id="IPR000157">
    <property type="entry name" value="TIR_dom"/>
</dbReference>
<keyword evidence="1" id="KW-0472">Membrane</keyword>
<reference evidence="3 4" key="1">
    <citation type="submission" date="2018-08" db="EMBL/GenBank/DDBJ databases">
        <title>A genome reference for cultivated species of the human gut microbiota.</title>
        <authorList>
            <person name="Zou Y."/>
            <person name="Xue W."/>
            <person name="Luo G."/>
        </authorList>
    </citation>
    <scope>NUCLEOTIDE SEQUENCE [LARGE SCALE GENOMIC DNA]</scope>
    <source>
        <strain evidence="3 4">OF03-11</strain>
    </source>
</reference>
<dbReference type="AlphaFoldDB" id="A0A413IDF9"/>
<sequence length="210" mass="24951">MMEQQFQYYAFISYKREDEKWAKWLQDRLRWYKLPSKLCRQITRLPKKVWPVFRDNTDLDSGRLEENIRHELERSHYLIVICSPEAARSPWVGKEVKYFATLHGADKIIPFVVSGIPYSNDIETECIHEQIKAISQEELLAINVREEGIGSFAMKKKRAFIRVVARLLDIKFNTLWQPYERILRIRKWSTGIGVVFILIRFIHLVGLLPD</sequence>
<evidence type="ECO:0000313" key="3">
    <source>
        <dbReference type="EMBL" id="RGY07772.1"/>
    </source>
</evidence>
<proteinExistence type="predicted"/>
<protein>
    <submittedName>
        <fullName evidence="3">Toll/interleukin-1 receptor domain-containing protein</fullName>
    </submittedName>
</protein>
<dbReference type="PROSITE" id="PS50104">
    <property type="entry name" value="TIR"/>
    <property type="match status" value="1"/>
</dbReference>
<dbReference type="InterPro" id="IPR035897">
    <property type="entry name" value="Toll_tir_struct_dom_sf"/>
</dbReference>
<dbReference type="Proteomes" id="UP000284434">
    <property type="component" value="Unassembled WGS sequence"/>
</dbReference>
<gene>
    <name evidence="3" type="ORF">DXA53_06600</name>
</gene>
<dbReference type="EMBL" id="QSCO01000007">
    <property type="protein sequence ID" value="RGY07772.1"/>
    <property type="molecule type" value="Genomic_DNA"/>
</dbReference>
<dbReference type="GeneID" id="61275431"/>
<dbReference type="GO" id="GO:0007165">
    <property type="term" value="P:signal transduction"/>
    <property type="evidence" value="ECO:0007669"/>
    <property type="project" value="InterPro"/>
</dbReference>
<name>A0A413IDF9_9BACT</name>
<evidence type="ECO:0000313" key="4">
    <source>
        <dbReference type="Proteomes" id="UP000284434"/>
    </source>
</evidence>
<evidence type="ECO:0000256" key="1">
    <source>
        <dbReference type="SAM" id="Phobius"/>
    </source>
</evidence>